<dbReference type="RefSeq" id="WP_103265847.1">
    <property type="nucleotide sequence ID" value="NZ_CABMLE010000020.1"/>
</dbReference>
<evidence type="ECO:0000313" key="2">
    <source>
        <dbReference type="EMBL" id="PNV66824.1"/>
    </source>
</evidence>
<evidence type="ECO:0008006" key="4">
    <source>
        <dbReference type="Google" id="ProtNLM"/>
    </source>
</evidence>
<reference evidence="3" key="1">
    <citation type="submission" date="2018-01" db="EMBL/GenBank/DDBJ databases">
        <title>Rubneribacter badeniensis gen. nov., sp. nov., and Colonibacter rubneri, gen. nov., sp. nov., WGS of new members of the Eggerthellaceae.</title>
        <authorList>
            <person name="Danylec N."/>
            <person name="Stoll D.A."/>
            <person name="Doetsch A."/>
            <person name="Kulling S.E."/>
            <person name="Huch M."/>
        </authorList>
    </citation>
    <scope>NUCLEOTIDE SEQUENCE [LARGE SCALE GENOMIC DNA]</scope>
    <source>
        <strain evidence="3">ResAG-96</strain>
    </source>
</reference>
<keyword evidence="1" id="KW-0812">Transmembrane</keyword>
<feature type="transmembrane region" description="Helical" evidence="1">
    <location>
        <begin position="114"/>
        <end position="131"/>
    </location>
</feature>
<dbReference type="InterPro" id="IPR021359">
    <property type="entry name" value="DUF2812"/>
</dbReference>
<protein>
    <recommendedName>
        <fullName evidence="4">DUF2812 domain-containing protein</fullName>
    </recommendedName>
</protein>
<organism evidence="2 3">
    <name type="scientific">Enteroscipio rubneri</name>
    <dbReference type="NCBI Taxonomy" id="2070686"/>
    <lineage>
        <taxon>Bacteria</taxon>
        <taxon>Bacillati</taxon>
        <taxon>Actinomycetota</taxon>
        <taxon>Coriobacteriia</taxon>
        <taxon>Eggerthellales</taxon>
        <taxon>Eggerthellaceae</taxon>
        <taxon>Enteroscipio</taxon>
    </lineage>
</organism>
<dbReference type="Proteomes" id="UP000236197">
    <property type="component" value="Unassembled WGS sequence"/>
</dbReference>
<sequence>MAKTTYRMCGGLAVMPGHDMAMLKRMSAKGWHVVGINRALLYRFEQGEPHGYDYAVDFQRDFSEEARELYGLGGWEPVVLGPGWQIVRAEAGTTPLYTDDDAESETLRESRKGLGLRALLCAVAAALFFVLQSRLSAQGNEPASWACLAACMVLAAGFVFSLFPFVGYTRSLRKIHAEQEADPRR</sequence>
<comment type="caution">
    <text evidence="2">The sequence shown here is derived from an EMBL/GenBank/DDBJ whole genome shotgun (WGS) entry which is preliminary data.</text>
</comment>
<dbReference type="EMBL" id="PPEK01000020">
    <property type="protein sequence ID" value="PNV66824.1"/>
    <property type="molecule type" value="Genomic_DNA"/>
</dbReference>
<keyword evidence="1" id="KW-0472">Membrane</keyword>
<proteinExistence type="predicted"/>
<keyword evidence="1" id="KW-1133">Transmembrane helix</keyword>
<name>A0A2K2U969_9ACTN</name>
<evidence type="ECO:0000256" key="1">
    <source>
        <dbReference type="SAM" id="Phobius"/>
    </source>
</evidence>
<dbReference type="OrthoDB" id="4964047at2"/>
<dbReference type="Pfam" id="PF11193">
    <property type="entry name" value="DUF2812"/>
    <property type="match status" value="1"/>
</dbReference>
<feature type="transmembrane region" description="Helical" evidence="1">
    <location>
        <begin position="143"/>
        <end position="166"/>
    </location>
</feature>
<dbReference type="AlphaFoldDB" id="A0A2K2U969"/>
<gene>
    <name evidence="2" type="ORF">C2L71_11245</name>
</gene>
<keyword evidence="3" id="KW-1185">Reference proteome</keyword>
<evidence type="ECO:0000313" key="3">
    <source>
        <dbReference type="Proteomes" id="UP000236197"/>
    </source>
</evidence>
<accession>A0A2K2U969</accession>